<comment type="caution">
    <text evidence="13">The sequence shown here is derived from an EMBL/GenBank/DDBJ whole genome shotgun (WGS) entry which is preliminary data.</text>
</comment>
<evidence type="ECO:0000313" key="13">
    <source>
        <dbReference type="EMBL" id="PAD80396.1"/>
    </source>
</evidence>
<evidence type="ECO:0000313" key="12">
    <source>
        <dbReference type="EMBL" id="MUG64680.1"/>
    </source>
</evidence>
<dbReference type="NCBIfam" id="NF003547">
    <property type="entry name" value="PRK05205.1-3"/>
    <property type="match status" value="1"/>
</dbReference>
<dbReference type="NCBIfam" id="NF003548">
    <property type="entry name" value="PRK05205.1-4"/>
    <property type="match status" value="1"/>
</dbReference>
<dbReference type="Gene3D" id="3.40.50.2020">
    <property type="match status" value="1"/>
</dbReference>
<comment type="similarity">
    <text evidence="1 10">Belongs to the purine/pyrimidine phosphoribosyltransferase family. PyrR subfamily.</text>
</comment>
<keyword evidence="3 10" id="KW-0328">Glycosyltransferase</keyword>
<feature type="domain" description="Phosphoribosyltransferase" evidence="11">
    <location>
        <begin position="11"/>
        <end position="158"/>
    </location>
</feature>
<keyword evidence="4 10" id="KW-0808">Transferase</keyword>
<dbReference type="EMBL" id="WOAA01000001">
    <property type="protein sequence ID" value="MUG64680.1"/>
    <property type="molecule type" value="Genomic_DNA"/>
</dbReference>
<dbReference type="InterPro" id="IPR023050">
    <property type="entry name" value="PyrR"/>
</dbReference>
<keyword evidence="5 10" id="KW-0805">Transcription regulation</keyword>
<dbReference type="OrthoDB" id="9802227at2"/>
<protein>
    <recommendedName>
        <fullName evidence="10">Bifunctional protein PyrR</fullName>
    </recommendedName>
    <domain>
        <recommendedName>
            <fullName evidence="10">Pyrimidine operon regulatory protein</fullName>
        </recommendedName>
    </domain>
    <domain>
        <recommendedName>
            <fullName evidence="10">Uracil phosphoribosyltransferase</fullName>
            <shortName evidence="10">UPRTase</shortName>
            <ecNumber evidence="10">2.4.2.9</ecNumber>
        </recommendedName>
    </domain>
</protein>
<dbReference type="GO" id="GO:0004845">
    <property type="term" value="F:uracil phosphoribosyltransferase activity"/>
    <property type="evidence" value="ECO:0007669"/>
    <property type="project" value="UniProtKB-UniRule"/>
</dbReference>
<sequence length="189" mass="21527">MSSEQQHVIMDETAIRRALTRIAHEILEKNKGIEDCVLVGIRTRGVFLAKRIAERIHEIEGTPIPWGEIDVTTYRDDRKVDGELLQRKEGAMLSPELNIHDKKVILFDDVLYTGRTIRAAMDALMDCGRPRAIQLAVLADRGHRELPIRPDYIGKNVPTSRQEEIVVALSEIDGKDEVTIIHEERNDRS</sequence>
<dbReference type="EC" id="2.4.2.9" evidence="10"/>
<evidence type="ECO:0000256" key="4">
    <source>
        <dbReference type="ARBA" id="ARBA00022679"/>
    </source>
</evidence>
<evidence type="ECO:0000256" key="10">
    <source>
        <dbReference type="HAMAP-Rule" id="MF_01219"/>
    </source>
</evidence>
<dbReference type="Pfam" id="PF00156">
    <property type="entry name" value="Pribosyltran"/>
    <property type="match status" value="1"/>
</dbReference>
<evidence type="ECO:0000259" key="11">
    <source>
        <dbReference type="Pfam" id="PF00156"/>
    </source>
</evidence>
<evidence type="ECO:0000256" key="3">
    <source>
        <dbReference type="ARBA" id="ARBA00022676"/>
    </source>
</evidence>
<evidence type="ECO:0000256" key="7">
    <source>
        <dbReference type="ARBA" id="ARBA00053556"/>
    </source>
</evidence>
<reference evidence="13 14" key="1">
    <citation type="submission" date="2017-07" db="EMBL/GenBank/DDBJ databases">
        <title>Isolation and whole genome analysis of endospore-forming bacteria from heroin.</title>
        <authorList>
            <person name="Kalinowski J."/>
            <person name="Ahrens B."/>
            <person name="Al-Dilaimi A."/>
            <person name="Winkler A."/>
            <person name="Wibberg D."/>
            <person name="Schleenbecker U."/>
            <person name="Ruckert C."/>
            <person name="Wolfel R."/>
            <person name="Grass G."/>
        </authorList>
    </citation>
    <scope>NUCLEOTIDE SEQUENCE [LARGE SCALE GENOMIC DNA]</scope>
    <source>
        <strain evidence="13 14">7537-G1</strain>
    </source>
</reference>
<dbReference type="HAMAP" id="MF_01219">
    <property type="entry name" value="PyrR"/>
    <property type="match status" value="1"/>
</dbReference>
<dbReference type="PANTHER" id="PTHR11608">
    <property type="entry name" value="BIFUNCTIONAL PROTEIN PYRR"/>
    <property type="match status" value="1"/>
</dbReference>
<reference evidence="12 15" key="2">
    <citation type="submission" date="2019-11" db="EMBL/GenBank/DDBJ databases">
        <title>Draft genome sequences of five Paenibacillus species of dairy origin.</title>
        <authorList>
            <person name="Olajide A.M."/>
            <person name="Chen S."/>
            <person name="Lapointe G."/>
        </authorList>
    </citation>
    <scope>NUCLEOTIDE SEQUENCE [LARGE SCALE GENOMIC DNA]</scope>
    <source>
        <strain evidence="12 15">3CS1</strain>
    </source>
</reference>
<accession>A0A268F4U8</accession>
<dbReference type="NCBIfam" id="NF003549">
    <property type="entry name" value="PRK05205.1-5"/>
    <property type="match status" value="1"/>
</dbReference>
<dbReference type="RefSeq" id="WP_095263188.1">
    <property type="nucleotide sequence ID" value="NZ_NPBY01000003.1"/>
</dbReference>
<evidence type="ECO:0000256" key="5">
    <source>
        <dbReference type="ARBA" id="ARBA00023015"/>
    </source>
</evidence>
<evidence type="ECO:0000313" key="14">
    <source>
        <dbReference type="Proteomes" id="UP000215596"/>
    </source>
</evidence>
<evidence type="ECO:0000256" key="8">
    <source>
        <dbReference type="ARBA" id="ARBA00056018"/>
    </source>
</evidence>
<keyword evidence="15" id="KW-1185">Reference proteome</keyword>
<dbReference type="InterPro" id="IPR050137">
    <property type="entry name" value="PyrR_bifunctional"/>
</dbReference>
<dbReference type="GO" id="GO:0003723">
    <property type="term" value="F:RNA binding"/>
    <property type="evidence" value="ECO:0007669"/>
    <property type="project" value="UniProtKB-UniRule"/>
</dbReference>
<comment type="function">
    <text evidence="7 10">Regulates transcriptional attenuation of the pyrimidine nucleotide (pyr) operon by binding in a uridine-dependent manner to specific sites on pyr mRNA. This disrupts an antiterminator hairpin in the RNA and favors formation of a downstream transcription terminator, leading to a reduced expression of downstream genes.</text>
</comment>
<dbReference type="PANTHER" id="PTHR11608:SF0">
    <property type="entry name" value="BIFUNCTIONAL PROTEIN PYRR"/>
    <property type="match status" value="1"/>
</dbReference>
<dbReference type="EMBL" id="NPBY01000003">
    <property type="protein sequence ID" value="PAD80396.1"/>
    <property type="molecule type" value="Genomic_DNA"/>
</dbReference>
<gene>
    <name evidence="10 12" type="primary">pyrR</name>
    <name evidence="13" type="ORF">CHH67_01445</name>
    <name evidence="12" type="ORF">GNP94_01495</name>
</gene>
<evidence type="ECO:0000256" key="6">
    <source>
        <dbReference type="ARBA" id="ARBA00023163"/>
    </source>
</evidence>
<dbReference type="Proteomes" id="UP000435177">
    <property type="component" value="Unassembled WGS sequence"/>
</dbReference>
<keyword evidence="2 10" id="KW-0806">Transcription termination</keyword>
<feature type="short sequence motif" description="PRPP-binding" evidence="10">
    <location>
        <begin position="104"/>
        <end position="116"/>
    </location>
</feature>
<dbReference type="AlphaFoldDB" id="A0A268F4U8"/>
<dbReference type="InterPro" id="IPR000836">
    <property type="entry name" value="PRTase_dom"/>
</dbReference>
<proteinExistence type="inferred from homology"/>
<evidence type="ECO:0000256" key="9">
    <source>
        <dbReference type="ARBA" id="ARBA00063792"/>
    </source>
</evidence>
<comment type="subunit">
    <text evidence="9 10">Homodimer and homohexamer; in equilibrium.</text>
</comment>
<keyword evidence="10" id="KW-0694">RNA-binding</keyword>
<dbReference type="FunFam" id="3.40.50.2020:FF:000020">
    <property type="entry name" value="Bifunctional protein PyrR"/>
    <property type="match status" value="1"/>
</dbReference>
<organism evidence="13 14">
    <name type="scientific">Paenibacillus campinasensis</name>
    <dbReference type="NCBI Taxonomy" id="66347"/>
    <lineage>
        <taxon>Bacteria</taxon>
        <taxon>Bacillati</taxon>
        <taxon>Bacillota</taxon>
        <taxon>Bacilli</taxon>
        <taxon>Bacillales</taxon>
        <taxon>Paenibacillaceae</taxon>
        <taxon>Paenibacillus</taxon>
    </lineage>
</organism>
<comment type="catalytic activity">
    <reaction evidence="10">
        <text>UMP + diphosphate = 5-phospho-alpha-D-ribose 1-diphosphate + uracil</text>
        <dbReference type="Rhea" id="RHEA:13017"/>
        <dbReference type="ChEBI" id="CHEBI:17568"/>
        <dbReference type="ChEBI" id="CHEBI:33019"/>
        <dbReference type="ChEBI" id="CHEBI:57865"/>
        <dbReference type="ChEBI" id="CHEBI:58017"/>
        <dbReference type="EC" id="2.4.2.9"/>
    </reaction>
</comment>
<dbReference type="GO" id="GO:0006353">
    <property type="term" value="P:DNA-templated transcription termination"/>
    <property type="evidence" value="ECO:0007669"/>
    <property type="project" value="UniProtKB-UniRule"/>
</dbReference>
<comment type="function">
    <text evidence="8 10">Also displays a weak uracil phosphoribosyltransferase activity which is not physiologically significant.</text>
</comment>
<keyword evidence="6 10" id="KW-0804">Transcription</keyword>
<evidence type="ECO:0000256" key="2">
    <source>
        <dbReference type="ARBA" id="ARBA00022472"/>
    </source>
</evidence>
<evidence type="ECO:0000313" key="15">
    <source>
        <dbReference type="Proteomes" id="UP000435177"/>
    </source>
</evidence>
<dbReference type="InterPro" id="IPR029057">
    <property type="entry name" value="PRTase-like"/>
</dbReference>
<evidence type="ECO:0000256" key="1">
    <source>
        <dbReference type="ARBA" id="ARBA00005565"/>
    </source>
</evidence>
<dbReference type="CDD" id="cd06223">
    <property type="entry name" value="PRTases_typeI"/>
    <property type="match status" value="1"/>
</dbReference>
<name>A0A268F4U8_9BACL</name>
<dbReference type="Proteomes" id="UP000215596">
    <property type="component" value="Unassembled WGS sequence"/>
</dbReference>
<dbReference type="SUPFAM" id="SSF53271">
    <property type="entry name" value="PRTase-like"/>
    <property type="match status" value="1"/>
</dbReference>